<protein>
    <submittedName>
        <fullName evidence="7">EF-hand calcium-binding domain-containing protein 6-like</fullName>
    </submittedName>
</protein>
<dbReference type="SUPFAM" id="SSF47473">
    <property type="entry name" value="EF-hand"/>
    <property type="match status" value="6"/>
</dbReference>
<dbReference type="InterPro" id="IPR002048">
    <property type="entry name" value="EF_hand_dom"/>
</dbReference>
<feature type="domain" description="EF-hand" evidence="5">
    <location>
        <begin position="80"/>
        <end position="115"/>
    </location>
</feature>
<sequence length="1305" mass="151324">MYIVWKGLTLREDLQELTMSEMHIRTPLDFKLGKNHWISSRVQERPDEISTHTEHSESPFTNEGTELLAVDNSLRAFVGEKFEDFLKSFKYFDTKKNCSVKVKDFRKVIEMFFGHISDTVFENIISKVYKNPDGTINYSNFLDKFSHKSNLNNNRLTNISRRQNSRLAIASIPDTASVKEIKGVIQEKVRQDVQGILKQFHMFDYNLDGKIRWNNFRKILDKYCCRLSDRQFDKLCQSETSYYGGDLDYSSFLKHLGINLDASNSCSNSADASIWASFKQGNVPSSQHTEKLDYLEQYLRNMICKNPDKMRKFFITHDPYLKGYITMCKFKEIIESCCFPMSNELFDLLMERLRINTRDKLAWQIFLNEFMAKTQKPCPPNFKEIINDPRAIIPLKCSSTDIDVKCMFYHLKQNMLHNHGSLEKAFYELDTHKRGWLTRMDIRFVMISLIKNINDYELNQIVLKMDKEHTNFITLDKFLAAFKENELTEFDTQCPTDRRKTTVCGDTKQSASQRPSKNIEDILRKFVSANKDRLLTAFEEVDYASINGISKGDFQCILQRCGIDIDPGNFTTIWSIIPLNKFGNVMYQDFLDNIDSPATAEKVMPDDERFTYSPKPGSRQTPSPTSESKNKDTFWSSAEEILKNVLNEQQTKFLGQIDAECGNRNQVNLKSLKQILDSMVFPLNDSHFKSLFRKYGISQNNGMVDANEFLQKLSIADSAQSKRLTETDNTIMASQLPLVLAEKSQNKSQKIVKMFQTFNESNKEVLKLDTLKNLLKCFNIHLNSEELKKVWLRCDPTSTGFITYEDFLKGCELEESCSQGDTGGAQMVWKPIGSKTLPGSSSVPSSGRDSAMKHRNFREVLSECPQDLWKELRDLENKGNVTIHLLDLLKLFEKYNVHLSEEQEEQIMNTNFCDQQGCVDIRSFINSVMHSNRKRPNISSPENAGFTYKEMHDIVRKLVKAHKKDLLNAFQKSDYGLLNCVNKEDFTHILKSFGLNWDNKTFTKFWRILPLNSFENLMYKDFLNQYCPAARSRSIAGRSLNTVNVNYVPEPWKPSGPSFCRNAKEIILKDKPFELGSTRYFRKEPRLPAAQREKPHLPMDRPLSQGALVNAELAEKSIKDIIFQHWKPILKSCQKLDVKSTGFIPSSKFKDILLTYGKSIANEEFSTLANKFDVEGTDTMAYREMIRYFILDLKPSRSALPERKVLDDSNMEKFAPGPLVSGLSKAMLRIYPCVAKHWKTMRRNFLRVDCQKTGFTDIKNFRQILRNYNINLTEDEFYSIVTYYDKDFHGNIDYNIFLKAFLKQR</sequence>
<evidence type="ECO:0000313" key="7">
    <source>
        <dbReference type="RefSeq" id="XP_036368209.1"/>
    </source>
</evidence>
<keyword evidence="1" id="KW-0597">Phosphoprotein</keyword>
<evidence type="ECO:0000256" key="4">
    <source>
        <dbReference type="SAM" id="MobiDB-lite"/>
    </source>
</evidence>
<reference evidence="7" key="1">
    <citation type="submission" date="2025-08" db="UniProtKB">
        <authorList>
            <consortium name="RefSeq"/>
        </authorList>
    </citation>
    <scope>IDENTIFICATION</scope>
</reference>
<dbReference type="InterPro" id="IPR011992">
    <property type="entry name" value="EF-hand-dom_pair"/>
</dbReference>
<feature type="region of interest" description="Disordered" evidence="4">
    <location>
        <begin position="602"/>
        <end position="632"/>
    </location>
</feature>
<feature type="compositionally biased region" description="Basic and acidic residues" evidence="4">
    <location>
        <begin position="43"/>
        <end position="57"/>
    </location>
</feature>
<dbReference type="Gene3D" id="1.10.238.10">
    <property type="entry name" value="EF-hand"/>
    <property type="match status" value="9"/>
</dbReference>
<dbReference type="InterPro" id="IPR052603">
    <property type="entry name" value="EFCB6"/>
</dbReference>
<keyword evidence="2" id="KW-0677">Repeat</keyword>
<dbReference type="Pfam" id="PF08976">
    <property type="entry name" value="EF-hand_11"/>
    <property type="match status" value="1"/>
</dbReference>
<name>A0A7E6FKJ7_9MOLL</name>
<dbReference type="PANTHER" id="PTHR20875:SF2">
    <property type="entry name" value="EF-HAND CALCIUM-BINDING DOMAIN-CONTAINING PROTEIN 6"/>
    <property type="match status" value="1"/>
</dbReference>
<dbReference type="PANTHER" id="PTHR20875">
    <property type="entry name" value="EF-HAND CALCIUM-BINDING DOMAIN-CONTAINING PROTEIN 6-RELATED"/>
    <property type="match status" value="1"/>
</dbReference>
<feature type="region of interest" description="Disordered" evidence="4">
    <location>
        <begin position="43"/>
        <end position="62"/>
    </location>
</feature>
<keyword evidence="3" id="KW-0106">Calcium</keyword>
<gene>
    <name evidence="7" type="primary">LOC115223297</name>
</gene>
<dbReference type="PROSITE" id="PS50222">
    <property type="entry name" value="EF_HAND_2"/>
    <property type="match status" value="3"/>
</dbReference>
<evidence type="ECO:0000259" key="5">
    <source>
        <dbReference type="PROSITE" id="PS50222"/>
    </source>
</evidence>
<dbReference type="GO" id="GO:0005509">
    <property type="term" value="F:calcium ion binding"/>
    <property type="evidence" value="ECO:0007669"/>
    <property type="project" value="InterPro"/>
</dbReference>
<proteinExistence type="predicted"/>
<accession>A0A7E6FKJ7</accession>
<keyword evidence="6" id="KW-1185">Reference proteome</keyword>
<feature type="domain" description="EF-hand" evidence="5">
    <location>
        <begin position="782"/>
        <end position="817"/>
    </location>
</feature>
<dbReference type="GO" id="GO:0005654">
    <property type="term" value="C:nucleoplasm"/>
    <property type="evidence" value="ECO:0007669"/>
    <property type="project" value="TreeGrafter"/>
</dbReference>
<feature type="compositionally biased region" description="Polar residues" evidence="4">
    <location>
        <begin position="618"/>
        <end position="627"/>
    </location>
</feature>
<evidence type="ECO:0000256" key="2">
    <source>
        <dbReference type="ARBA" id="ARBA00022737"/>
    </source>
</evidence>
<dbReference type="RefSeq" id="XP_036368209.1">
    <property type="nucleotide sequence ID" value="XM_036512316.1"/>
</dbReference>
<dbReference type="InterPro" id="IPR015070">
    <property type="entry name" value="EF_hand_DJBP"/>
</dbReference>
<evidence type="ECO:0000313" key="6">
    <source>
        <dbReference type="Proteomes" id="UP000515154"/>
    </source>
</evidence>
<evidence type="ECO:0000256" key="1">
    <source>
        <dbReference type="ARBA" id="ARBA00022553"/>
    </source>
</evidence>
<dbReference type="Proteomes" id="UP000515154">
    <property type="component" value="Linkage group LG22"/>
</dbReference>
<dbReference type="FunFam" id="1.10.238.10:FF:000179">
    <property type="entry name" value="EF-hand calcium-binding domain-containing protein 6"/>
    <property type="match status" value="1"/>
</dbReference>
<evidence type="ECO:0000256" key="3">
    <source>
        <dbReference type="ARBA" id="ARBA00022837"/>
    </source>
</evidence>
<feature type="domain" description="EF-hand" evidence="5">
    <location>
        <begin position="191"/>
        <end position="226"/>
    </location>
</feature>
<organism evidence="6 7">
    <name type="scientific">Octopus sinensis</name>
    <name type="common">East Asian common octopus</name>
    <dbReference type="NCBI Taxonomy" id="2607531"/>
    <lineage>
        <taxon>Eukaryota</taxon>
        <taxon>Metazoa</taxon>
        <taxon>Spiralia</taxon>
        <taxon>Lophotrochozoa</taxon>
        <taxon>Mollusca</taxon>
        <taxon>Cephalopoda</taxon>
        <taxon>Coleoidea</taxon>
        <taxon>Octopodiformes</taxon>
        <taxon>Octopoda</taxon>
        <taxon>Incirrata</taxon>
        <taxon>Octopodidae</taxon>
        <taxon>Octopus</taxon>
    </lineage>
</organism>
<dbReference type="KEGG" id="osn:115223297"/>